<comment type="caution">
    <text evidence="2">The sequence shown here is derived from an EMBL/GenBank/DDBJ whole genome shotgun (WGS) entry which is preliminary data.</text>
</comment>
<feature type="chain" id="PRO_5045600694" description="Spore coat protein U domain-containing protein" evidence="1">
    <location>
        <begin position="20"/>
        <end position="146"/>
    </location>
</feature>
<gene>
    <name evidence="2" type="ORF">K3174_13545</name>
</gene>
<dbReference type="EMBL" id="JAIGNO010000010">
    <property type="protein sequence ID" value="MBX7483554.1"/>
    <property type="molecule type" value="Genomic_DNA"/>
</dbReference>
<evidence type="ECO:0000313" key="2">
    <source>
        <dbReference type="EMBL" id="MBX7483554.1"/>
    </source>
</evidence>
<keyword evidence="3" id="KW-1185">Reference proteome</keyword>
<dbReference type="Proteomes" id="UP000755104">
    <property type="component" value="Unassembled WGS sequence"/>
</dbReference>
<keyword evidence="1" id="KW-0732">Signal</keyword>
<reference evidence="2 3" key="1">
    <citation type="submission" date="2021-08" db="EMBL/GenBank/DDBJ databases">
        <title>Comparative Genomics Analysis of the Genus Qipengyuania Reveals Extensive Genetic Diversity and Metabolic Versatility, Including the Description of Fifteen Novel Species.</title>
        <authorList>
            <person name="Liu Y."/>
        </authorList>
    </citation>
    <scope>NUCLEOTIDE SEQUENCE [LARGE SCALE GENOMIC DNA]</scope>
    <source>
        <strain evidence="2 3">6D47A</strain>
    </source>
</reference>
<name>A0ABS7JCI6_9SPHN</name>
<protein>
    <recommendedName>
        <fullName evidence="4">Spore coat protein U domain-containing protein</fullName>
    </recommendedName>
</protein>
<evidence type="ECO:0000256" key="1">
    <source>
        <dbReference type="SAM" id="SignalP"/>
    </source>
</evidence>
<feature type="signal peptide" evidence="1">
    <location>
        <begin position="1"/>
        <end position="19"/>
    </location>
</feature>
<evidence type="ECO:0008006" key="4">
    <source>
        <dbReference type="Google" id="ProtNLM"/>
    </source>
</evidence>
<accession>A0ABS7JCI6</accession>
<sequence length="146" mass="13964">MKAGFGLGILALAGAPANAATVTIGGTIVNLCTLTPTGGSMVVDSAGTTMTTESGVGALPASLAVIATGSAPTLTFSAPTLTGPVSGATTRIRYSGAGANQTYTSGGSTASASLVDVFTIHAQVQSATGFPSGSYAVTTIVTCGQS</sequence>
<proteinExistence type="predicted"/>
<evidence type="ECO:0000313" key="3">
    <source>
        <dbReference type="Proteomes" id="UP000755104"/>
    </source>
</evidence>
<organism evidence="2 3">
    <name type="scientific">Qipengyuania qiaonensis</name>
    <dbReference type="NCBI Taxonomy" id="2867240"/>
    <lineage>
        <taxon>Bacteria</taxon>
        <taxon>Pseudomonadati</taxon>
        <taxon>Pseudomonadota</taxon>
        <taxon>Alphaproteobacteria</taxon>
        <taxon>Sphingomonadales</taxon>
        <taxon>Erythrobacteraceae</taxon>
        <taxon>Qipengyuania</taxon>
    </lineage>
</organism>